<proteinExistence type="predicted"/>
<accession>A0A8D9FF49</accession>
<evidence type="ECO:0000313" key="2">
    <source>
        <dbReference type="EMBL" id="CAG6787259.1"/>
    </source>
</evidence>
<organism evidence="2">
    <name type="scientific">Cacopsylla melanoneura</name>
    <dbReference type="NCBI Taxonomy" id="428564"/>
    <lineage>
        <taxon>Eukaryota</taxon>
        <taxon>Metazoa</taxon>
        <taxon>Ecdysozoa</taxon>
        <taxon>Arthropoda</taxon>
        <taxon>Hexapoda</taxon>
        <taxon>Insecta</taxon>
        <taxon>Pterygota</taxon>
        <taxon>Neoptera</taxon>
        <taxon>Paraneoptera</taxon>
        <taxon>Hemiptera</taxon>
        <taxon>Sternorrhyncha</taxon>
        <taxon>Psylloidea</taxon>
        <taxon>Psyllidae</taxon>
        <taxon>Psyllinae</taxon>
        <taxon>Cacopsylla</taxon>
    </lineage>
</organism>
<keyword evidence="1" id="KW-0732">Signal</keyword>
<dbReference type="AlphaFoldDB" id="A0A8D9FF49"/>
<dbReference type="EMBL" id="HBUF01652920">
    <property type="protein sequence ID" value="CAG6787259.1"/>
    <property type="molecule type" value="Transcribed_RNA"/>
</dbReference>
<sequence length="107" mass="12477">MFTLHSGVHHIMGVSGLLLFITLLSNKPPCNTLGATSVRRYGHRMFTQRPRHFRSQVRTSVRKLRNRYGQVFHIDEYPMFSTDTVGLFKWQPCSLAPIVSKIFKRRD</sequence>
<evidence type="ECO:0008006" key="3">
    <source>
        <dbReference type="Google" id="ProtNLM"/>
    </source>
</evidence>
<protein>
    <recommendedName>
        <fullName evidence="3">Secreted protein</fullName>
    </recommendedName>
</protein>
<name>A0A8D9FF49_9HEMI</name>
<reference evidence="2" key="1">
    <citation type="submission" date="2021-05" db="EMBL/GenBank/DDBJ databases">
        <authorList>
            <person name="Alioto T."/>
            <person name="Alioto T."/>
            <person name="Gomez Garrido J."/>
        </authorList>
    </citation>
    <scope>NUCLEOTIDE SEQUENCE</scope>
</reference>
<feature type="chain" id="PRO_5034814319" description="Secreted protein" evidence="1">
    <location>
        <begin position="33"/>
        <end position="107"/>
    </location>
</feature>
<feature type="signal peptide" evidence="1">
    <location>
        <begin position="1"/>
        <end position="32"/>
    </location>
</feature>
<evidence type="ECO:0000256" key="1">
    <source>
        <dbReference type="SAM" id="SignalP"/>
    </source>
</evidence>